<keyword evidence="1" id="KW-0812">Transmembrane</keyword>
<keyword evidence="1" id="KW-0472">Membrane</keyword>
<comment type="caution">
    <text evidence="2">The sequence shown here is derived from an EMBL/GenBank/DDBJ whole genome shotgun (WGS) entry which is preliminary data.</text>
</comment>
<evidence type="ECO:0000313" key="2">
    <source>
        <dbReference type="EMBL" id="RIX49350.1"/>
    </source>
</evidence>
<dbReference type="Pfam" id="PF10694">
    <property type="entry name" value="DUF2500"/>
    <property type="match status" value="1"/>
</dbReference>
<reference evidence="2 3" key="1">
    <citation type="submission" date="2018-09" db="EMBL/GenBank/DDBJ databases">
        <title>Paenibacillus aracenensis nov. sp. isolated from a cave in southern Spain.</title>
        <authorList>
            <person name="Jurado V."/>
            <person name="Gutierrez-Patricio S."/>
            <person name="Gonzalez-Pimentel J.L."/>
            <person name="Miller A.Z."/>
            <person name="Laiz L."/>
            <person name="Saiz-Jimenez C."/>
        </authorList>
    </citation>
    <scope>NUCLEOTIDE SEQUENCE [LARGE SCALE GENOMIC DNA]</scope>
    <source>
        <strain evidence="2 3">DSM 22867</strain>
    </source>
</reference>
<dbReference type="AlphaFoldDB" id="A0A3A1UMK3"/>
<dbReference type="EMBL" id="QXQA01000018">
    <property type="protein sequence ID" value="RIX49350.1"/>
    <property type="molecule type" value="Genomic_DNA"/>
</dbReference>
<proteinExistence type="predicted"/>
<dbReference type="Proteomes" id="UP000266482">
    <property type="component" value="Unassembled WGS sequence"/>
</dbReference>
<protein>
    <submittedName>
        <fullName evidence="2">DUF2500 domain-containing protein</fullName>
    </submittedName>
</protein>
<feature type="transmembrane region" description="Helical" evidence="1">
    <location>
        <begin position="20"/>
        <end position="41"/>
    </location>
</feature>
<evidence type="ECO:0000313" key="3">
    <source>
        <dbReference type="Proteomes" id="UP000266482"/>
    </source>
</evidence>
<evidence type="ECO:0000256" key="1">
    <source>
        <dbReference type="SAM" id="Phobius"/>
    </source>
</evidence>
<name>A0A3A1UMK3_9BACL</name>
<dbReference type="OrthoDB" id="282886at2"/>
<dbReference type="InterPro" id="IPR019635">
    <property type="entry name" value="DUF2500"/>
</dbReference>
<gene>
    <name evidence="2" type="ORF">D3P08_22615</name>
</gene>
<sequence>MSLGQDPGFGNMGFDFMFSVFPFLFFLVFAIIIGGIIFSIVKYARNARAPQESAYARVVAKRMDVRHSTNHHHHGDNSLSHASTSSRTYYYITLEFDNGTRKEFLDVKNLFGLVVEGDTGYAATKGDWIVAFERNAG</sequence>
<dbReference type="RefSeq" id="WP_119602392.1">
    <property type="nucleotide sequence ID" value="NZ_QXQA01000018.1"/>
</dbReference>
<keyword evidence="1" id="KW-1133">Transmembrane helix</keyword>
<keyword evidence="3" id="KW-1185">Reference proteome</keyword>
<dbReference type="Gene3D" id="2.40.50.660">
    <property type="match status" value="1"/>
</dbReference>
<accession>A0A3A1UMK3</accession>
<organism evidence="2 3">
    <name type="scientific">Paenibacillus nanensis</name>
    <dbReference type="NCBI Taxonomy" id="393251"/>
    <lineage>
        <taxon>Bacteria</taxon>
        <taxon>Bacillati</taxon>
        <taxon>Bacillota</taxon>
        <taxon>Bacilli</taxon>
        <taxon>Bacillales</taxon>
        <taxon>Paenibacillaceae</taxon>
        <taxon>Paenibacillus</taxon>
    </lineage>
</organism>